<dbReference type="RefSeq" id="WP_203660254.1">
    <property type="nucleotide sequence ID" value="NZ_BAAAZM010000007.1"/>
</dbReference>
<keyword evidence="7" id="KW-0100">Branched-chain amino acid biosynthesis</keyword>
<dbReference type="PROSITE" id="PS00886">
    <property type="entry name" value="ILVD_EDD_1"/>
    <property type="match status" value="1"/>
</dbReference>
<reference evidence="10" key="1">
    <citation type="submission" date="2021-01" db="EMBL/GenBank/DDBJ databases">
        <title>Whole genome shotgun sequence of Actinocatenispora rupis NBRC 107355.</title>
        <authorList>
            <person name="Komaki H."/>
            <person name="Tamura T."/>
        </authorList>
    </citation>
    <scope>NUCLEOTIDE SEQUENCE</scope>
    <source>
        <strain evidence="10">NBRC 107355</strain>
    </source>
</reference>
<dbReference type="InterPro" id="IPR000581">
    <property type="entry name" value="ILV_EDD_N"/>
</dbReference>
<dbReference type="InterPro" id="IPR056740">
    <property type="entry name" value="ILV_EDD_C"/>
</dbReference>
<evidence type="ECO:0000256" key="1">
    <source>
        <dbReference type="ARBA" id="ARBA00006486"/>
    </source>
</evidence>
<dbReference type="NCBIfam" id="NF009560">
    <property type="entry name" value="PRK13017.1"/>
    <property type="match status" value="1"/>
</dbReference>
<dbReference type="AlphaFoldDB" id="A0A8J3NBH3"/>
<dbReference type="FunFam" id="3.50.30.80:FF:000001">
    <property type="entry name" value="Dihydroxy-acid dehydratase"/>
    <property type="match status" value="1"/>
</dbReference>
<keyword evidence="4" id="KW-0408">Iron</keyword>
<feature type="domain" description="Dihydroxy-acid/6-phosphogluconate dehydratase N-terminal" evidence="8">
    <location>
        <begin position="36"/>
        <end position="347"/>
    </location>
</feature>
<dbReference type="InterPro" id="IPR042096">
    <property type="entry name" value="Dihydro-acid_dehy_C"/>
</dbReference>
<gene>
    <name evidence="10" type="ORF">Aru02nite_42430</name>
</gene>
<evidence type="ECO:0000259" key="8">
    <source>
        <dbReference type="Pfam" id="PF00920"/>
    </source>
</evidence>
<sequence>MELRSHQWFAEQGRNGFIHRSWMRNQGFSAEVFDGRPVIGICNTWSELTPCNAHLRRVAEAVKRGVWQAGGFPVEFPVMSLGEPLLRPTAMLFRNLLSMDTEESIRGNPVDGVVLLSGCDKTTPGTIMGAASVDLPTVVVTGGPMLNGKFRGCDLGSGTGVWQLTEDLRAGRMTPEEYLDAESGMSRSNGHCMTMGTASTMACLAEALGLQLPGSAAIPAVDSRRYATAQRAGQRIVAMVGEDLRMSRIVTRASFANAARANAALGGSTNAIIHLLAIAGRLGIDVTLDDLDGWARDVPWLVDLQPSGKYLMEDFYYAGGLPAVLRELLPVLDGDQLTVTGRSIADNVATAPRYGEVIRPYAEPLGVGAGTAVLRGNLAPDGAVVKQSAASERLLRHCGTALVFDSIEEYDAAKDDPELPVDADTVLVLRNSGPRGYPGMPEVGNLELPKRLIDAGIDDVVRISDARMSGTAYGTVVLHVAPEAAVGGPLALVRTGDRIELDVPARRLHLDVPEAELARRRAEWRAPEPSYDRGYARLYVDHVLQADRGCDLDFLAGGSGSGVARQSH</sequence>
<proteinExistence type="inferred from homology"/>
<dbReference type="InterPro" id="IPR020558">
    <property type="entry name" value="DiOHA_6PGluconate_deHydtase_CS"/>
</dbReference>
<dbReference type="PANTHER" id="PTHR43183">
    <property type="entry name" value="HYPOTHETICAL DIHYDROXYACID DEHYDRATASE (EUROFUNG)-RELATED"/>
    <property type="match status" value="1"/>
</dbReference>
<dbReference type="InterPro" id="IPR037237">
    <property type="entry name" value="IlvD/EDD_N"/>
</dbReference>
<evidence type="ECO:0000256" key="6">
    <source>
        <dbReference type="ARBA" id="ARBA00023239"/>
    </source>
</evidence>
<dbReference type="Pfam" id="PF00920">
    <property type="entry name" value="ILVD_EDD_N"/>
    <property type="match status" value="1"/>
</dbReference>
<accession>A0A8J3NBH3</accession>
<dbReference type="GO" id="GO:0051537">
    <property type="term" value="F:2 iron, 2 sulfur cluster binding"/>
    <property type="evidence" value="ECO:0007669"/>
    <property type="project" value="UniProtKB-KW"/>
</dbReference>
<keyword evidence="11" id="KW-1185">Reference proteome</keyword>
<comment type="similarity">
    <text evidence="1">Belongs to the IlvD/Edd family.</text>
</comment>
<protein>
    <submittedName>
        <fullName evidence="10">Dihydroxy-acid dehydratase</fullName>
    </submittedName>
</protein>
<dbReference type="NCBIfam" id="NF004784">
    <property type="entry name" value="PRK06131.1"/>
    <property type="match status" value="1"/>
</dbReference>
<name>A0A8J3NBH3_9ACTN</name>
<feature type="domain" description="Dihydroxy-acid/6-phosphogluconate dehydratase C-terminal" evidence="9">
    <location>
        <begin position="356"/>
        <end position="550"/>
    </location>
</feature>
<evidence type="ECO:0000256" key="2">
    <source>
        <dbReference type="ARBA" id="ARBA00022714"/>
    </source>
</evidence>
<comment type="caution">
    <text evidence="10">The sequence shown here is derived from an EMBL/GenBank/DDBJ whole genome shotgun (WGS) entry which is preliminary data.</text>
</comment>
<dbReference type="Pfam" id="PF24877">
    <property type="entry name" value="ILV_EDD_C"/>
    <property type="match status" value="1"/>
</dbReference>
<evidence type="ECO:0000256" key="5">
    <source>
        <dbReference type="ARBA" id="ARBA00023014"/>
    </source>
</evidence>
<evidence type="ECO:0000259" key="9">
    <source>
        <dbReference type="Pfam" id="PF24877"/>
    </source>
</evidence>
<keyword evidence="5" id="KW-0411">Iron-sulfur</keyword>
<evidence type="ECO:0000256" key="3">
    <source>
        <dbReference type="ARBA" id="ARBA00022723"/>
    </source>
</evidence>
<evidence type="ECO:0000313" key="11">
    <source>
        <dbReference type="Proteomes" id="UP000612808"/>
    </source>
</evidence>
<dbReference type="PANTHER" id="PTHR43183:SF1">
    <property type="entry name" value="HYPOTHETICAL DIHYDROXY-ACID DEHYDRATASE (EUROFUNG)-RELATED"/>
    <property type="match status" value="1"/>
</dbReference>
<dbReference type="GO" id="GO:0016836">
    <property type="term" value="F:hydro-lyase activity"/>
    <property type="evidence" value="ECO:0007669"/>
    <property type="project" value="UniProtKB-ARBA"/>
</dbReference>
<dbReference type="Gene3D" id="3.50.30.80">
    <property type="entry name" value="IlvD/EDD C-terminal domain-like"/>
    <property type="match status" value="1"/>
</dbReference>
<evidence type="ECO:0000313" key="10">
    <source>
        <dbReference type="EMBL" id="GID13354.1"/>
    </source>
</evidence>
<dbReference type="Proteomes" id="UP000612808">
    <property type="component" value="Unassembled WGS sequence"/>
</dbReference>
<dbReference type="EMBL" id="BOMB01000023">
    <property type="protein sequence ID" value="GID13354.1"/>
    <property type="molecule type" value="Genomic_DNA"/>
</dbReference>
<evidence type="ECO:0000256" key="4">
    <source>
        <dbReference type="ARBA" id="ARBA00023004"/>
    </source>
</evidence>
<dbReference type="InterPro" id="IPR052352">
    <property type="entry name" value="Sugar_Degrad_Dehydratases"/>
</dbReference>
<dbReference type="SUPFAM" id="SSF143975">
    <property type="entry name" value="IlvD/EDD N-terminal domain-like"/>
    <property type="match status" value="1"/>
</dbReference>
<keyword evidence="6" id="KW-0456">Lyase</keyword>
<keyword evidence="7" id="KW-0028">Amino-acid biosynthesis</keyword>
<keyword evidence="3" id="KW-0479">Metal-binding</keyword>
<dbReference type="SUPFAM" id="SSF52016">
    <property type="entry name" value="LeuD/IlvD-like"/>
    <property type="match status" value="1"/>
</dbReference>
<dbReference type="GO" id="GO:0009082">
    <property type="term" value="P:branched-chain amino acid biosynthetic process"/>
    <property type="evidence" value="ECO:0007669"/>
    <property type="project" value="UniProtKB-KW"/>
</dbReference>
<evidence type="ECO:0000256" key="7">
    <source>
        <dbReference type="ARBA" id="ARBA00023304"/>
    </source>
</evidence>
<dbReference type="GO" id="GO:0046872">
    <property type="term" value="F:metal ion binding"/>
    <property type="evidence" value="ECO:0007669"/>
    <property type="project" value="UniProtKB-KW"/>
</dbReference>
<keyword evidence="2" id="KW-0001">2Fe-2S</keyword>
<organism evidence="10 11">
    <name type="scientific">Actinocatenispora rupis</name>
    <dbReference type="NCBI Taxonomy" id="519421"/>
    <lineage>
        <taxon>Bacteria</taxon>
        <taxon>Bacillati</taxon>
        <taxon>Actinomycetota</taxon>
        <taxon>Actinomycetes</taxon>
        <taxon>Micromonosporales</taxon>
        <taxon>Micromonosporaceae</taxon>
        <taxon>Actinocatenispora</taxon>
    </lineage>
</organism>